<dbReference type="InterPro" id="IPR000160">
    <property type="entry name" value="GGDEF_dom"/>
</dbReference>
<dbReference type="PROSITE" id="PS50887">
    <property type="entry name" value="GGDEF"/>
    <property type="match status" value="1"/>
</dbReference>
<dbReference type="InterPro" id="IPR035919">
    <property type="entry name" value="EAL_sf"/>
</dbReference>
<keyword evidence="6" id="KW-1185">Reference proteome</keyword>
<evidence type="ECO:0000256" key="1">
    <source>
        <dbReference type="SAM" id="MobiDB-lite"/>
    </source>
</evidence>
<dbReference type="NCBIfam" id="TIGR00254">
    <property type="entry name" value="GGDEF"/>
    <property type="match status" value="1"/>
</dbReference>
<dbReference type="Proteomes" id="UP000198462">
    <property type="component" value="Unassembled WGS sequence"/>
</dbReference>
<dbReference type="Gene3D" id="3.30.70.270">
    <property type="match status" value="1"/>
</dbReference>
<reference evidence="6" key="1">
    <citation type="submission" date="2017-05" db="EMBL/GenBank/DDBJ databases">
        <authorList>
            <person name="Lin X."/>
        </authorList>
    </citation>
    <scope>NUCLEOTIDE SEQUENCE [LARGE SCALE GENOMIC DNA]</scope>
    <source>
        <strain evidence="6">JLT2012</strain>
    </source>
</reference>
<dbReference type="SMART" id="SM00267">
    <property type="entry name" value="GGDEF"/>
    <property type="match status" value="1"/>
</dbReference>
<protein>
    <submittedName>
        <fullName evidence="5">Uncharacterized protein</fullName>
    </submittedName>
</protein>
<dbReference type="PROSITE" id="PS50883">
    <property type="entry name" value="EAL"/>
    <property type="match status" value="1"/>
</dbReference>
<keyword evidence="2" id="KW-0472">Membrane</keyword>
<dbReference type="AlphaFoldDB" id="A0A219B1K0"/>
<dbReference type="InterPro" id="IPR029787">
    <property type="entry name" value="Nucleotide_cyclase"/>
</dbReference>
<dbReference type="SMART" id="SM00052">
    <property type="entry name" value="EAL"/>
    <property type="match status" value="1"/>
</dbReference>
<dbReference type="Gene3D" id="3.20.20.450">
    <property type="entry name" value="EAL domain"/>
    <property type="match status" value="1"/>
</dbReference>
<dbReference type="SUPFAM" id="SSF141868">
    <property type="entry name" value="EAL domain-like"/>
    <property type="match status" value="1"/>
</dbReference>
<sequence length="582" mass="63225">MFSKRLKFKLILVQGWLMLVGLVGALALSSIVPRPLPSWYLAAIVVLLGLTLSIASYVVIARLLRRLTMAISDIEAAMRTSAVTMDMPAFSVTARRSLPHVTEALDRTVDRLRSAYQGMAGVARKDAVTGLANRLHFAETVTSHFSGGASDAALLFIDLDQFKSVNDSLGHSAGDEVLRCFGKRVGQTLAGSEEHADSLLARIAGDEFAIFLPGVSDIETARRTAGAILDCLEDPFHIGNDHRLGIGASVGIALSGPDCRTLDCLLQHADAAMYEAKEAGRNTFRVYADEMREEAKSRLELEARLRGAAGRDEFELFLQPLVSPYGREVLSAEALLRWNDPKRGMILPGGFIELAEDRGLIGEIGNWVLGETCRLARLLQAERQPLRLGLNISMRQLETPGLADRVERAVARAGADPNLLEVEIAESLLMRASAGAVRTLEQLRELGLSVAVDDFGMAYSNLQRLRDLPIDRVKIDRSLVKDIANSDSACAILQAVLRLIEGMGYDCAVEGIENDEQAQIVSVIGCEAMQGFGIARPMPADAFLAWARERRSDGAAECEGQPLPRQIAFSQGQDRGVAPRPV</sequence>
<dbReference type="InterPro" id="IPR052155">
    <property type="entry name" value="Biofilm_reg_signaling"/>
</dbReference>
<dbReference type="InterPro" id="IPR043128">
    <property type="entry name" value="Rev_trsase/Diguanyl_cyclase"/>
</dbReference>
<evidence type="ECO:0000259" key="4">
    <source>
        <dbReference type="PROSITE" id="PS50887"/>
    </source>
</evidence>
<proteinExistence type="predicted"/>
<feature type="transmembrane region" description="Helical" evidence="2">
    <location>
        <begin position="39"/>
        <end position="60"/>
    </location>
</feature>
<feature type="region of interest" description="Disordered" evidence="1">
    <location>
        <begin position="555"/>
        <end position="582"/>
    </location>
</feature>
<feature type="domain" description="EAL" evidence="3">
    <location>
        <begin position="298"/>
        <end position="551"/>
    </location>
</feature>
<dbReference type="CDD" id="cd01948">
    <property type="entry name" value="EAL"/>
    <property type="match status" value="1"/>
</dbReference>
<evidence type="ECO:0000313" key="6">
    <source>
        <dbReference type="Proteomes" id="UP000198462"/>
    </source>
</evidence>
<evidence type="ECO:0000259" key="3">
    <source>
        <dbReference type="PROSITE" id="PS50883"/>
    </source>
</evidence>
<dbReference type="Pfam" id="PF00990">
    <property type="entry name" value="GGDEF"/>
    <property type="match status" value="1"/>
</dbReference>
<keyword evidence="2" id="KW-1133">Transmembrane helix</keyword>
<name>A0A219B1K0_9SPHN</name>
<organism evidence="5 6">
    <name type="scientific">Pacificimonas flava</name>
    <dbReference type="NCBI Taxonomy" id="1234595"/>
    <lineage>
        <taxon>Bacteria</taxon>
        <taxon>Pseudomonadati</taxon>
        <taxon>Pseudomonadota</taxon>
        <taxon>Alphaproteobacteria</taxon>
        <taxon>Sphingomonadales</taxon>
        <taxon>Sphingosinicellaceae</taxon>
        <taxon>Pacificimonas</taxon>
    </lineage>
</organism>
<dbReference type="PANTHER" id="PTHR44757">
    <property type="entry name" value="DIGUANYLATE CYCLASE DGCP"/>
    <property type="match status" value="1"/>
</dbReference>
<dbReference type="PANTHER" id="PTHR44757:SF2">
    <property type="entry name" value="BIOFILM ARCHITECTURE MAINTENANCE PROTEIN MBAA"/>
    <property type="match status" value="1"/>
</dbReference>
<comment type="caution">
    <text evidence="5">The sequence shown here is derived from an EMBL/GenBank/DDBJ whole genome shotgun (WGS) entry which is preliminary data.</text>
</comment>
<accession>A0A219B1K0</accession>
<gene>
    <name evidence="5" type="ORF">B5C34_01350</name>
</gene>
<keyword evidence="2" id="KW-0812">Transmembrane</keyword>
<evidence type="ECO:0000313" key="5">
    <source>
        <dbReference type="EMBL" id="OWV32227.1"/>
    </source>
</evidence>
<feature type="domain" description="GGDEF" evidence="4">
    <location>
        <begin position="150"/>
        <end position="289"/>
    </location>
</feature>
<dbReference type="Pfam" id="PF00563">
    <property type="entry name" value="EAL"/>
    <property type="match status" value="1"/>
</dbReference>
<dbReference type="InterPro" id="IPR001633">
    <property type="entry name" value="EAL_dom"/>
</dbReference>
<dbReference type="EMBL" id="NFZT01000001">
    <property type="protein sequence ID" value="OWV32227.1"/>
    <property type="molecule type" value="Genomic_DNA"/>
</dbReference>
<dbReference type="SUPFAM" id="SSF55073">
    <property type="entry name" value="Nucleotide cyclase"/>
    <property type="match status" value="1"/>
</dbReference>
<dbReference type="CDD" id="cd01949">
    <property type="entry name" value="GGDEF"/>
    <property type="match status" value="1"/>
</dbReference>
<evidence type="ECO:0000256" key="2">
    <source>
        <dbReference type="SAM" id="Phobius"/>
    </source>
</evidence>